<organism evidence="1 2">
    <name type="scientific">Escherichia coli</name>
    <dbReference type="NCBI Taxonomy" id="562"/>
    <lineage>
        <taxon>Bacteria</taxon>
        <taxon>Pseudomonadati</taxon>
        <taxon>Pseudomonadota</taxon>
        <taxon>Gammaproteobacteria</taxon>
        <taxon>Enterobacterales</taxon>
        <taxon>Enterobacteriaceae</taxon>
        <taxon>Escherichia</taxon>
    </lineage>
</organism>
<dbReference type="PANTHER" id="PTHR35564:SF3">
    <property type="entry name" value="TYPE VI SECRETION SYSTEM BASEPLATE SUBUNIT TSSG"/>
    <property type="match status" value="1"/>
</dbReference>
<sequence length="354" mass="40258">MEGKNRSVPPDVENDTPDSGKRNETQALRDACYGNFFAVTDLLYRSRGDAISLRTEPEQETVHFRASPDIAFPLRDIESLEKNTADQYVMTTRFMGLSGSSSPLPGYYLDEMAWVQAQEGGSTTADFLNLFTHRYTQFLYHIWRKYRWYISFRNGGTDKISQRIYALIGLGNPRVRERLDICHSRLLAYAGILSGPGRSPAMICDLIAHCFDLHDVRLENWQFRRVAIPPDQQTRLGRCEPDAEGKMQGKSVLGVNFVLGSRVPDYSGKFMLCISNLSLPRYMAFLPDGEEYLALTTFVAFLLRDQFAWELRLSLVPEQIGGMRLGDKRSSQLGRTSFIGKPPREPFVTIRVRG</sequence>
<dbReference type="Pfam" id="PF06996">
    <property type="entry name" value="T6SS_TssG"/>
    <property type="match status" value="1"/>
</dbReference>
<comment type="caution">
    <text evidence="1">The sequence shown here is derived from an EMBL/GenBank/DDBJ whole genome shotgun (WGS) entry which is preliminary data.</text>
</comment>
<dbReference type="InterPro" id="IPR010732">
    <property type="entry name" value="T6SS_TssG-like"/>
</dbReference>
<evidence type="ECO:0000313" key="1">
    <source>
        <dbReference type="EMBL" id="TJQ18546.1"/>
    </source>
</evidence>
<evidence type="ECO:0000313" key="2">
    <source>
        <dbReference type="Proteomes" id="UP000309937"/>
    </source>
</evidence>
<dbReference type="RefSeq" id="WP_000398622.1">
    <property type="nucleotide sequence ID" value="NZ_CP169309.1"/>
</dbReference>
<dbReference type="AlphaFoldDB" id="A0A0L7ANA6"/>
<name>A0A0L7ANA6_ECOLX</name>
<dbReference type="EMBL" id="RRGJ01000002">
    <property type="protein sequence ID" value="TJQ18546.1"/>
    <property type="molecule type" value="Genomic_DNA"/>
</dbReference>
<dbReference type="PANTHER" id="PTHR35564">
    <property type="match status" value="1"/>
</dbReference>
<dbReference type="Proteomes" id="UP000309937">
    <property type="component" value="Unassembled WGS sequence"/>
</dbReference>
<accession>A0A0L7ANA6</accession>
<protein>
    <submittedName>
        <fullName evidence="1">Type VI secretion system baseplate subunit TssG</fullName>
    </submittedName>
</protein>
<dbReference type="NCBIfam" id="TIGR03347">
    <property type="entry name" value="VI_chp_1"/>
    <property type="match status" value="1"/>
</dbReference>
<reference evidence="1 2" key="1">
    <citation type="submission" date="2018-12" db="EMBL/GenBank/DDBJ databases">
        <title>Food and Water Safety Consortium.</title>
        <authorList>
            <person name="Tyson S."/>
            <person name="Peterson C.-L."/>
            <person name="Olson A."/>
            <person name="Tyler S."/>
            <person name="Cabral J."/>
            <person name="Lynch T."/>
            <person name="Knox N."/>
            <person name="Van Domselaar G."/>
            <person name="Graham M."/>
        </authorList>
    </citation>
    <scope>NUCLEOTIDE SEQUENCE [LARGE SCALE GENOMIC DNA]</scope>
    <source>
        <strain evidence="1 2">FWSEC0118</strain>
    </source>
</reference>
<gene>
    <name evidence="1" type="primary">tssG</name>
    <name evidence="1" type="ORF">C9Z68_02540</name>
</gene>
<proteinExistence type="predicted"/>